<accession>A0A3G8JTL0</accession>
<keyword evidence="8" id="KW-1185">Reference proteome</keyword>
<dbReference type="InterPro" id="IPR029479">
    <property type="entry name" value="Nitroreductase"/>
</dbReference>
<proteinExistence type="inferred from homology"/>
<dbReference type="GO" id="GO:0052873">
    <property type="term" value="F:FMN reductase (NADPH) activity"/>
    <property type="evidence" value="ECO:0007669"/>
    <property type="project" value="UniProtKB-EC"/>
</dbReference>
<dbReference type="EMBL" id="CP033972">
    <property type="protein sequence ID" value="AZG48407.1"/>
    <property type="molecule type" value="Genomic_DNA"/>
</dbReference>
<evidence type="ECO:0000256" key="5">
    <source>
        <dbReference type="PIRNR" id="PIRNR005426"/>
    </source>
</evidence>
<keyword evidence="2 5" id="KW-0285">Flavoprotein</keyword>
<keyword evidence="4 5" id="KW-0560">Oxidoreductase</keyword>
<keyword evidence="5" id="KW-0521">NADP</keyword>
<evidence type="ECO:0000313" key="7">
    <source>
        <dbReference type="EMBL" id="AZG48407.1"/>
    </source>
</evidence>
<evidence type="ECO:0000256" key="2">
    <source>
        <dbReference type="ARBA" id="ARBA00022630"/>
    </source>
</evidence>
<evidence type="ECO:0000259" key="6">
    <source>
        <dbReference type="Pfam" id="PF00881"/>
    </source>
</evidence>
<reference evidence="7 8" key="1">
    <citation type="submission" date="2018-11" db="EMBL/GenBank/DDBJ databases">
        <title>Gordonia insulae sp. nov., isolated from an island soil.</title>
        <authorList>
            <person name="Kim Y.S."/>
            <person name="Kim S.B."/>
        </authorList>
    </citation>
    <scope>NUCLEOTIDE SEQUENCE [LARGE SCALE GENOMIC DNA]</scope>
    <source>
        <strain evidence="7 8">MMS17-SY073</strain>
    </source>
</reference>
<dbReference type="Gene3D" id="3.40.109.10">
    <property type="entry name" value="NADH Oxidase"/>
    <property type="match status" value="1"/>
</dbReference>
<dbReference type="RefSeq" id="WP_124710617.1">
    <property type="nucleotide sequence ID" value="NZ_CP033972.1"/>
</dbReference>
<protein>
    <submittedName>
        <fullName evidence="7">NADPH-flavin oxidoreductase</fullName>
        <ecNumber evidence="7">1.5.1.38</ecNumber>
    </submittedName>
</protein>
<dbReference type="InterPro" id="IPR016446">
    <property type="entry name" value="Flavin_OxRdtase_Frp"/>
</dbReference>
<comment type="similarity">
    <text evidence="1 5">Belongs to the flavin oxidoreductase frp family.</text>
</comment>
<evidence type="ECO:0000313" key="8">
    <source>
        <dbReference type="Proteomes" id="UP000271469"/>
    </source>
</evidence>
<evidence type="ECO:0000256" key="4">
    <source>
        <dbReference type="ARBA" id="ARBA00023002"/>
    </source>
</evidence>
<dbReference type="InterPro" id="IPR000415">
    <property type="entry name" value="Nitroreductase-like"/>
</dbReference>
<organism evidence="7 8">
    <name type="scientific">Gordonia insulae</name>
    <dbReference type="NCBI Taxonomy" id="2420509"/>
    <lineage>
        <taxon>Bacteria</taxon>
        <taxon>Bacillati</taxon>
        <taxon>Actinomycetota</taxon>
        <taxon>Actinomycetes</taxon>
        <taxon>Mycobacteriales</taxon>
        <taxon>Gordoniaceae</taxon>
        <taxon>Gordonia</taxon>
    </lineage>
</organism>
<dbReference type="PIRSF" id="PIRSF005426">
    <property type="entry name" value="Frp"/>
    <property type="match status" value="1"/>
</dbReference>
<dbReference type="OrthoDB" id="3181400at2"/>
<dbReference type="AlphaFoldDB" id="A0A3G8JTL0"/>
<evidence type="ECO:0000256" key="1">
    <source>
        <dbReference type="ARBA" id="ARBA00008366"/>
    </source>
</evidence>
<dbReference type="Proteomes" id="UP000271469">
    <property type="component" value="Chromosome"/>
</dbReference>
<dbReference type="PANTHER" id="PTHR43425:SF2">
    <property type="entry name" value="OXYGEN-INSENSITIVE NADPH NITROREDUCTASE"/>
    <property type="match status" value="1"/>
</dbReference>
<keyword evidence="3 5" id="KW-0288">FMN</keyword>
<feature type="domain" description="Nitroreductase" evidence="6">
    <location>
        <begin position="43"/>
        <end position="193"/>
    </location>
</feature>
<gene>
    <name evidence="7" type="primary">frp</name>
    <name evidence="7" type="ORF">D7316_05024</name>
</gene>
<dbReference type="SUPFAM" id="SSF55469">
    <property type="entry name" value="FMN-dependent nitroreductase-like"/>
    <property type="match status" value="1"/>
</dbReference>
<dbReference type="Pfam" id="PF00881">
    <property type="entry name" value="Nitroreductase"/>
    <property type="match status" value="1"/>
</dbReference>
<sequence length="280" mass="30304">MTQTAPTPATPIGSADLVGRRYRDPDLTSLAHRTPTIDQQLAHRSVREFLDAPVTDAQLTSIVAAAQSASTSSNLQAWSVIAVRDADRRSRLAALAGDQRFLRCAPLVLVWLADLGRAARLAAEHRTQLGATDYLETTILGFVDASLAAQNAALAAESLGLGTVFVGAFRNRPAEVAAELGLPDHVFATFGLAVGVPDPAESAGIKPRLPQEVVLHRETYDPARDSAIADYDVRLRGYNTEHGRDADWTTPVLARLADRHSLKGRDQLRRHLEERGLPSR</sequence>
<evidence type="ECO:0000256" key="3">
    <source>
        <dbReference type="ARBA" id="ARBA00022643"/>
    </source>
</evidence>
<dbReference type="KEGG" id="gom:D7316_05024"/>
<dbReference type="EC" id="1.5.1.38" evidence="7"/>
<name>A0A3G8JTL0_9ACTN</name>
<dbReference type="PANTHER" id="PTHR43425">
    <property type="entry name" value="OXYGEN-INSENSITIVE NADPH NITROREDUCTASE"/>
    <property type="match status" value="1"/>
</dbReference>